<evidence type="ECO:0000313" key="2">
    <source>
        <dbReference type="Proteomes" id="UP000503349"/>
    </source>
</evidence>
<accession>A0A6G1QV32</accession>
<protein>
    <submittedName>
        <fullName evidence="1">Uncharacterized protein</fullName>
    </submittedName>
</protein>
<name>A0A6G1QV32_CHAAH</name>
<keyword evidence="2" id="KW-1185">Reference proteome</keyword>
<proteinExistence type="predicted"/>
<dbReference type="Proteomes" id="UP000503349">
    <property type="component" value="Chromosome 23"/>
</dbReference>
<evidence type="ECO:0000313" key="1">
    <source>
        <dbReference type="EMBL" id="KAF3706163.1"/>
    </source>
</evidence>
<organism evidence="1 2">
    <name type="scientific">Channa argus</name>
    <name type="common">Northern snakehead</name>
    <name type="synonym">Ophicephalus argus</name>
    <dbReference type="NCBI Taxonomy" id="215402"/>
    <lineage>
        <taxon>Eukaryota</taxon>
        <taxon>Metazoa</taxon>
        <taxon>Chordata</taxon>
        <taxon>Craniata</taxon>
        <taxon>Vertebrata</taxon>
        <taxon>Euteleostomi</taxon>
        <taxon>Actinopterygii</taxon>
        <taxon>Neopterygii</taxon>
        <taxon>Teleostei</taxon>
        <taxon>Neoteleostei</taxon>
        <taxon>Acanthomorphata</taxon>
        <taxon>Anabantaria</taxon>
        <taxon>Anabantiformes</taxon>
        <taxon>Channoidei</taxon>
        <taxon>Channidae</taxon>
        <taxon>Channa</taxon>
    </lineage>
</organism>
<dbReference type="EMBL" id="CM015734">
    <property type="protein sequence ID" value="KAF3706163.1"/>
    <property type="molecule type" value="Genomic_DNA"/>
</dbReference>
<sequence length="59" mass="6606">MFVFTHLLQELRLDCTVKNGSGLLLGLFFFSTTAQFSPSKLVCVCLTLYTSKTTFPLEP</sequence>
<reference evidence="2" key="2">
    <citation type="submission" date="2019-02" db="EMBL/GenBank/DDBJ databases">
        <title>Opniocepnalus argus Var Kimnra genome.</title>
        <authorList>
            <person name="Zhou C."/>
            <person name="Xiao S."/>
        </authorList>
    </citation>
    <scope>NUCLEOTIDE SEQUENCE [LARGE SCALE GENOMIC DNA]</scope>
</reference>
<reference evidence="1 2" key="1">
    <citation type="submission" date="2019-02" db="EMBL/GenBank/DDBJ databases">
        <title>Opniocepnalus argus genome.</title>
        <authorList>
            <person name="Zhou C."/>
            <person name="Xiao S."/>
        </authorList>
    </citation>
    <scope>NUCLEOTIDE SEQUENCE [LARGE SCALE GENOMIC DNA]</scope>
    <source>
        <strain evidence="1">OARG1902GOOAL</strain>
        <tissue evidence="1">Muscle</tissue>
    </source>
</reference>
<gene>
    <name evidence="1" type="ORF">EXN66_Car021855</name>
</gene>
<dbReference type="AlphaFoldDB" id="A0A6G1QV32"/>